<evidence type="ECO:0000259" key="10">
    <source>
        <dbReference type="PROSITE" id="PS50109"/>
    </source>
</evidence>
<feature type="domain" description="Histidine kinase" evidence="10">
    <location>
        <begin position="76"/>
        <end position="277"/>
    </location>
</feature>
<keyword evidence="12" id="KW-1185">Reference proteome</keyword>
<dbReference type="GO" id="GO:0007234">
    <property type="term" value="P:osmosensory signaling via phosphorelay pathway"/>
    <property type="evidence" value="ECO:0007669"/>
    <property type="project" value="TreeGrafter"/>
</dbReference>
<dbReference type="GO" id="GO:0005524">
    <property type="term" value="F:ATP binding"/>
    <property type="evidence" value="ECO:0007669"/>
    <property type="project" value="UniProtKB-KW"/>
</dbReference>
<dbReference type="OrthoDB" id="9761634at2"/>
<dbReference type="Pfam" id="PF02518">
    <property type="entry name" value="HATPase_c"/>
    <property type="match status" value="1"/>
</dbReference>
<evidence type="ECO:0000256" key="6">
    <source>
        <dbReference type="ARBA" id="ARBA00022777"/>
    </source>
</evidence>
<keyword evidence="9" id="KW-0812">Transmembrane</keyword>
<proteinExistence type="predicted"/>
<evidence type="ECO:0000313" key="11">
    <source>
        <dbReference type="EMBL" id="ADV45761.1"/>
    </source>
</evidence>
<protein>
    <recommendedName>
        <fullName evidence="2">histidine kinase</fullName>
        <ecNumber evidence="2">2.7.13.3</ecNumber>
    </recommendedName>
</protein>
<dbReference type="InterPro" id="IPR005467">
    <property type="entry name" value="His_kinase_dom"/>
</dbReference>
<evidence type="ECO:0000256" key="3">
    <source>
        <dbReference type="ARBA" id="ARBA00022553"/>
    </source>
</evidence>
<reference evidence="12" key="2">
    <citation type="submission" date="2011-01" db="EMBL/GenBank/DDBJ databases">
        <title>The complete genome of Nitratifractor salsuginis DSM 16511.</title>
        <authorList>
            <consortium name="US DOE Joint Genome Institute (JGI-PGF)"/>
            <person name="Lucas S."/>
            <person name="Copeland A."/>
            <person name="Lapidus A."/>
            <person name="Bruce D."/>
            <person name="Goodwin L."/>
            <person name="Pitluck S."/>
            <person name="Kyrpides N."/>
            <person name="Mavromatis K."/>
            <person name="Ivanova N."/>
            <person name="Mikhailova N."/>
            <person name="Zeytun A."/>
            <person name="Detter J.C."/>
            <person name="Tapia R."/>
            <person name="Han C."/>
            <person name="Land M."/>
            <person name="Hauser L."/>
            <person name="Markowitz V."/>
            <person name="Cheng J.-F."/>
            <person name="Hugenholtz P."/>
            <person name="Woyke T."/>
            <person name="Wu D."/>
            <person name="Tindall B."/>
            <person name="Schuetze A."/>
            <person name="Brambilla E."/>
            <person name="Klenk H.-P."/>
            <person name="Eisen J.A."/>
        </authorList>
    </citation>
    <scope>NUCLEOTIDE SEQUENCE [LARGE SCALE GENOMIC DNA]</scope>
    <source>
        <strain evidence="12">DSM 16511 / JCM 12458 / E9I37-1</strain>
    </source>
</reference>
<dbReference type="InterPro" id="IPR003661">
    <property type="entry name" value="HisK_dim/P_dom"/>
</dbReference>
<dbReference type="Proteomes" id="UP000008633">
    <property type="component" value="Chromosome"/>
</dbReference>
<dbReference type="InterPro" id="IPR036890">
    <property type="entry name" value="HATPase_C_sf"/>
</dbReference>
<feature type="transmembrane region" description="Helical" evidence="9">
    <location>
        <begin position="7"/>
        <end position="28"/>
    </location>
</feature>
<dbReference type="SUPFAM" id="SSF47384">
    <property type="entry name" value="Homodimeric domain of signal transducing histidine kinase"/>
    <property type="match status" value="1"/>
</dbReference>
<dbReference type="GO" id="GO:0000156">
    <property type="term" value="F:phosphorelay response regulator activity"/>
    <property type="evidence" value="ECO:0007669"/>
    <property type="project" value="TreeGrafter"/>
</dbReference>
<reference evidence="11 12" key="1">
    <citation type="journal article" date="2011" name="Stand. Genomic Sci.">
        <title>Complete genome sequence of Nitratifractor salsuginis type strain (E9I37-1).</title>
        <authorList>
            <person name="Anderson I."/>
            <person name="Sikorski J."/>
            <person name="Zeytun A."/>
            <person name="Nolan M."/>
            <person name="Lapidus A."/>
            <person name="Lucas S."/>
            <person name="Hammon N."/>
            <person name="Deshpande S."/>
            <person name="Cheng J.F."/>
            <person name="Tapia R."/>
            <person name="Han C."/>
            <person name="Goodwin L."/>
            <person name="Pitluck S."/>
            <person name="Liolios K."/>
            <person name="Pagani I."/>
            <person name="Ivanova N."/>
            <person name="Huntemann M."/>
            <person name="Mavromatis K."/>
            <person name="Ovchinikova G."/>
            <person name="Pati A."/>
            <person name="Chen A."/>
            <person name="Palaniappan K."/>
            <person name="Land M."/>
            <person name="Hauser L."/>
            <person name="Brambilla E.M."/>
            <person name="Ngatchou-Djao O.D."/>
            <person name="Rohde M."/>
            <person name="Tindall B.J."/>
            <person name="Goker M."/>
            <person name="Detter J.C."/>
            <person name="Woyke T."/>
            <person name="Bristow J."/>
            <person name="Eisen J.A."/>
            <person name="Markowitz V."/>
            <person name="Hugenholtz P."/>
            <person name="Klenk H.P."/>
            <person name="Kyrpides N.C."/>
        </authorList>
    </citation>
    <scope>NUCLEOTIDE SEQUENCE [LARGE SCALE GENOMIC DNA]</scope>
    <source>
        <strain evidence="12">DSM 16511 / JCM 12458 / E9I37-1</strain>
    </source>
</reference>
<dbReference type="AlphaFoldDB" id="E6X0P1"/>
<evidence type="ECO:0000256" key="4">
    <source>
        <dbReference type="ARBA" id="ARBA00022679"/>
    </source>
</evidence>
<dbReference type="GO" id="GO:0000155">
    <property type="term" value="F:phosphorelay sensor kinase activity"/>
    <property type="evidence" value="ECO:0007669"/>
    <property type="project" value="InterPro"/>
</dbReference>
<comment type="catalytic activity">
    <reaction evidence="1">
        <text>ATP + protein L-histidine = ADP + protein N-phospho-L-histidine.</text>
        <dbReference type="EC" id="2.7.13.3"/>
    </reaction>
</comment>
<dbReference type="InterPro" id="IPR050351">
    <property type="entry name" value="BphY/WalK/GraS-like"/>
</dbReference>
<evidence type="ECO:0000256" key="8">
    <source>
        <dbReference type="ARBA" id="ARBA00023012"/>
    </source>
</evidence>
<evidence type="ECO:0000256" key="2">
    <source>
        <dbReference type="ARBA" id="ARBA00012438"/>
    </source>
</evidence>
<evidence type="ECO:0000313" key="12">
    <source>
        <dbReference type="Proteomes" id="UP000008633"/>
    </source>
</evidence>
<dbReference type="RefSeq" id="WP_013553457.1">
    <property type="nucleotide sequence ID" value="NC_014935.1"/>
</dbReference>
<dbReference type="SMART" id="SM00387">
    <property type="entry name" value="HATPase_c"/>
    <property type="match status" value="1"/>
</dbReference>
<dbReference type="PRINTS" id="PR00344">
    <property type="entry name" value="BCTRLSENSOR"/>
</dbReference>
<dbReference type="EC" id="2.7.13.3" evidence="2"/>
<dbReference type="Gene3D" id="1.10.287.130">
    <property type="match status" value="1"/>
</dbReference>
<keyword evidence="9" id="KW-0472">Membrane</keyword>
<gene>
    <name evidence="11" type="ordered locus">Nitsa_0491</name>
</gene>
<keyword evidence="3" id="KW-0597">Phosphoprotein</keyword>
<sequence length="286" mass="32729">MKRELWGALAIFGIILAAFFGIHFLFLVQEGFSAANYLTALAILLPAALIVGYIFLTQLLEPKKRQEAELEHLVREVLHEINLPLSTIEANLAMILRNTRDERTLRRLSRIEGASKRLTRLYRELSYNIKRQIAPVEKERFDLAGLVEERVAQFGEMKRNPIVTRLEPLILEADRIGMEQILDNLLENALKYSEKAEPIDVTLSQGELTIRDRGIGMDENELLRIFERYYQSDRNVRGEGIGLALVKRYCDEEGIGLKIRSRPGEGTDVILDFRGKGSGNTRHIQR</sequence>
<dbReference type="CDD" id="cd00082">
    <property type="entry name" value="HisKA"/>
    <property type="match status" value="1"/>
</dbReference>
<dbReference type="InterPro" id="IPR004358">
    <property type="entry name" value="Sig_transdc_His_kin-like_C"/>
</dbReference>
<dbReference type="PANTHER" id="PTHR42878:SF7">
    <property type="entry name" value="SENSOR HISTIDINE KINASE GLRK"/>
    <property type="match status" value="1"/>
</dbReference>
<dbReference type="PROSITE" id="PS50109">
    <property type="entry name" value="HIS_KIN"/>
    <property type="match status" value="1"/>
</dbReference>
<dbReference type="eggNOG" id="COG0642">
    <property type="taxonomic scope" value="Bacteria"/>
</dbReference>
<feature type="transmembrane region" description="Helical" evidence="9">
    <location>
        <begin position="34"/>
        <end position="56"/>
    </location>
</feature>
<keyword evidence="8" id="KW-0902">Two-component regulatory system</keyword>
<evidence type="ECO:0000256" key="1">
    <source>
        <dbReference type="ARBA" id="ARBA00000085"/>
    </source>
</evidence>
<accession>E6X0P1</accession>
<evidence type="ECO:0000256" key="9">
    <source>
        <dbReference type="SAM" id="Phobius"/>
    </source>
</evidence>
<evidence type="ECO:0000256" key="5">
    <source>
        <dbReference type="ARBA" id="ARBA00022741"/>
    </source>
</evidence>
<keyword evidence="7" id="KW-0067">ATP-binding</keyword>
<keyword evidence="4" id="KW-0808">Transferase</keyword>
<name>E6X0P1_NITSE</name>
<dbReference type="GO" id="GO:0030295">
    <property type="term" value="F:protein kinase activator activity"/>
    <property type="evidence" value="ECO:0007669"/>
    <property type="project" value="TreeGrafter"/>
</dbReference>
<keyword evidence="6 11" id="KW-0418">Kinase</keyword>
<keyword evidence="5" id="KW-0547">Nucleotide-binding</keyword>
<dbReference type="Gene3D" id="3.30.565.10">
    <property type="entry name" value="Histidine kinase-like ATPase, C-terminal domain"/>
    <property type="match status" value="1"/>
</dbReference>
<dbReference type="HOGENOM" id="CLU_000445_89_10_7"/>
<dbReference type="EMBL" id="CP002452">
    <property type="protein sequence ID" value="ADV45761.1"/>
    <property type="molecule type" value="Genomic_DNA"/>
</dbReference>
<evidence type="ECO:0000256" key="7">
    <source>
        <dbReference type="ARBA" id="ARBA00022840"/>
    </source>
</evidence>
<dbReference type="SUPFAM" id="SSF55874">
    <property type="entry name" value="ATPase domain of HSP90 chaperone/DNA topoisomerase II/histidine kinase"/>
    <property type="match status" value="1"/>
</dbReference>
<dbReference type="KEGG" id="nsa:Nitsa_0491"/>
<organism evidence="11 12">
    <name type="scientific">Nitratifractor salsuginis (strain DSM 16511 / JCM 12458 / E9I37-1)</name>
    <dbReference type="NCBI Taxonomy" id="749222"/>
    <lineage>
        <taxon>Bacteria</taxon>
        <taxon>Pseudomonadati</taxon>
        <taxon>Campylobacterota</taxon>
        <taxon>Epsilonproteobacteria</taxon>
        <taxon>Campylobacterales</taxon>
        <taxon>Sulfurovaceae</taxon>
        <taxon>Nitratifractor</taxon>
    </lineage>
</organism>
<dbReference type="InterPro" id="IPR003594">
    <property type="entry name" value="HATPase_dom"/>
</dbReference>
<keyword evidence="9" id="KW-1133">Transmembrane helix</keyword>
<dbReference type="PANTHER" id="PTHR42878">
    <property type="entry name" value="TWO-COMPONENT HISTIDINE KINASE"/>
    <property type="match status" value="1"/>
</dbReference>
<dbReference type="STRING" id="749222.Nitsa_0491"/>
<dbReference type="InterPro" id="IPR036097">
    <property type="entry name" value="HisK_dim/P_sf"/>
</dbReference>